<dbReference type="AlphaFoldDB" id="A0A370TCF0"/>
<gene>
    <name evidence="2" type="ORF">BP5553_09339</name>
</gene>
<sequence length="209" mass="21712">MERATSKTLDCYVEFINFNEADGAVNRFEIDRSGRRCSRLGQPLETAPPVAQHRLTCTSQPPPSSPSPNTTATNLPATTTATEFVVVLPATSPGCCYYPRPAARLPAMSILAAQPPIPRDRATPYLAGIIATTTTANKIDLGPPALGGSASPALAVGSPGFGAAASPTTPNPAAPQDLQFTPIYCHNPSASVADEGHVPEGEECQMGRG</sequence>
<feature type="region of interest" description="Disordered" evidence="1">
    <location>
        <begin position="55"/>
        <end position="74"/>
    </location>
</feature>
<organism evidence="2 3">
    <name type="scientific">Venustampulla echinocandica</name>
    <dbReference type="NCBI Taxonomy" id="2656787"/>
    <lineage>
        <taxon>Eukaryota</taxon>
        <taxon>Fungi</taxon>
        <taxon>Dikarya</taxon>
        <taxon>Ascomycota</taxon>
        <taxon>Pezizomycotina</taxon>
        <taxon>Leotiomycetes</taxon>
        <taxon>Helotiales</taxon>
        <taxon>Pleuroascaceae</taxon>
        <taxon>Venustampulla</taxon>
    </lineage>
</organism>
<keyword evidence="3" id="KW-1185">Reference proteome</keyword>
<dbReference type="EMBL" id="NPIC01000011">
    <property type="protein sequence ID" value="RDL31937.1"/>
    <property type="molecule type" value="Genomic_DNA"/>
</dbReference>
<evidence type="ECO:0000256" key="1">
    <source>
        <dbReference type="SAM" id="MobiDB-lite"/>
    </source>
</evidence>
<accession>A0A370TCF0</accession>
<dbReference type="Proteomes" id="UP000254866">
    <property type="component" value="Unassembled WGS sequence"/>
</dbReference>
<dbReference type="STRING" id="2656787.A0A370TCF0"/>
<evidence type="ECO:0000313" key="3">
    <source>
        <dbReference type="Proteomes" id="UP000254866"/>
    </source>
</evidence>
<dbReference type="RefSeq" id="XP_031865869.1">
    <property type="nucleotide sequence ID" value="XM_032017962.1"/>
</dbReference>
<name>A0A370TCF0_9HELO</name>
<evidence type="ECO:0000313" key="2">
    <source>
        <dbReference type="EMBL" id="RDL31937.1"/>
    </source>
</evidence>
<protein>
    <submittedName>
        <fullName evidence="2">Uncharacterized protein</fullName>
    </submittedName>
</protein>
<reference evidence="2 3" key="1">
    <citation type="journal article" date="2018" name="IMA Fungus">
        <title>IMA Genome-F 9: Draft genome sequence of Annulohypoxylon stygium, Aspergillus mulundensis, Berkeleyomyces basicola (syn. Thielaviopsis basicola), Ceratocystis smalleyi, two Cercospora beticola strains, Coleophoma cylindrospora, Fusarium fracticaudum, Phialophora cf. hyalina, and Morchella septimelata.</title>
        <authorList>
            <person name="Wingfield B.D."/>
            <person name="Bills G.F."/>
            <person name="Dong Y."/>
            <person name="Huang W."/>
            <person name="Nel W.J."/>
            <person name="Swalarsk-Parry B.S."/>
            <person name="Vaghefi N."/>
            <person name="Wilken P.M."/>
            <person name="An Z."/>
            <person name="de Beer Z.W."/>
            <person name="De Vos L."/>
            <person name="Chen L."/>
            <person name="Duong T.A."/>
            <person name="Gao Y."/>
            <person name="Hammerbacher A."/>
            <person name="Kikkert J.R."/>
            <person name="Li Y."/>
            <person name="Li H."/>
            <person name="Li K."/>
            <person name="Li Q."/>
            <person name="Liu X."/>
            <person name="Ma X."/>
            <person name="Naidoo K."/>
            <person name="Pethybridge S.J."/>
            <person name="Sun J."/>
            <person name="Steenkamp E.T."/>
            <person name="van der Nest M.A."/>
            <person name="van Wyk S."/>
            <person name="Wingfield M.J."/>
            <person name="Xiong C."/>
            <person name="Yue Q."/>
            <person name="Zhang X."/>
        </authorList>
    </citation>
    <scope>NUCLEOTIDE SEQUENCE [LARGE SCALE GENOMIC DNA]</scope>
    <source>
        <strain evidence="2 3">BP 5553</strain>
    </source>
</reference>
<comment type="caution">
    <text evidence="2">The sequence shown here is derived from an EMBL/GenBank/DDBJ whole genome shotgun (WGS) entry which is preliminary data.</text>
</comment>
<proteinExistence type="predicted"/>
<dbReference type="GeneID" id="43602188"/>
<dbReference type="OrthoDB" id="336240at2759"/>